<gene>
    <name evidence="2" type="ORF">N011_20525</name>
</gene>
<dbReference type="InterPro" id="IPR025484">
    <property type="entry name" value="DUF4376"/>
</dbReference>
<accession>A0AAU8LF93</accession>
<dbReference type="RefSeq" id="WP_024696138.1">
    <property type="nucleotide sequence ID" value="NZ_CP159362.1"/>
</dbReference>
<protein>
    <submittedName>
        <fullName evidence="2">DUF4376 domain-containing protein</fullName>
    </submittedName>
</protein>
<evidence type="ECO:0000313" key="2">
    <source>
        <dbReference type="EMBL" id="XCN66850.1"/>
    </source>
</evidence>
<proteinExistence type="predicted"/>
<evidence type="ECO:0000259" key="1">
    <source>
        <dbReference type="Pfam" id="PF14301"/>
    </source>
</evidence>
<reference evidence="2" key="2">
    <citation type="submission" date="2024-07" db="EMBL/GenBank/DDBJ databases">
        <title>A complete genome sequence for Pseudomonas syringae CC1417.</title>
        <authorList>
            <person name="Baltrus D.A."/>
        </authorList>
    </citation>
    <scope>NUCLEOTIDE SEQUENCE</scope>
    <source>
        <strain evidence="2">CC1417</strain>
    </source>
</reference>
<sequence>MKLYQWDNQYLHNSVVFEVDPLDALPPRTTPTAPPKTTGTQVARWTGSAWEKLSKAPEQLPLPEPDWLPLIATRRYQAEISGITLEGLPIETDDRSKLLINGAAARAARDSNYTLKWKTLEGFVDLPAAQVLIMADAVSDHVQDCFNREAELQAAVADGSITAEMLDQGWPA</sequence>
<name>A0AAU8LF93_PSESX</name>
<organism evidence="2">
    <name type="scientific">Pseudomonas syringae CC1417</name>
    <dbReference type="NCBI Taxonomy" id="1357272"/>
    <lineage>
        <taxon>Bacteria</taxon>
        <taxon>Pseudomonadati</taxon>
        <taxon>Pseudomonadota</taxon>
        <taxon>Gammaproteobacteria</taxon>
        <taxon>Pseudomonadales</taxon>
        <taxon>Pseudomonadaceae</taxon>
        <taxon>Pseudomonas</taxon>
        <taxon>Pseudomonas syringae</taxon>
    </lineage>
</organism>
<feature type="domain" description="DUF4376" evidence="1">
    <location>
        <begin position="71"/>
        <end position="163"/>
    </location>
</feature>
<dbReference type="Pfam" id="PF14301">
    <property type="entry name" value="DUF4376"/>
    <property type="match status" value="1"/>
</dbReference>
<dbReference type="EMBL" id="CP159362">
    <property type="protein sequence ID" value="XCN66850.1"/>
    <property type="molecule type" value="Genomic_DNA"/>
</dbReference>
<dbReference type="AlphaFoldDB" id="A0AAU8LF93"/>
<reference evidence="2" key="1">
    <citation type="journal article" date="2014" name="Genome Announc.">
        <title>Draft Genome Sequences of a Phylogenetically Diverse Suite of Pseudomonas syringae Strains from Multiple Source Populations.</title>
        <authorList>
            <person name="Baltrus D.A."/>
            <person name="Yourstone S."/>
            <person name="Lind A."/>
            <person name="Guilbaud C."/>
            <person name="Sands D.C."/>
            <person name="Jones C.D."/>
            <person name="Morris C.E."/>
            <person name="Dangl J.L."/>
        </authorList>
    </citation>
    <scope>NUCLEOTIDE SEQUENCE</scope>
    <source>
        <strain evidence="2">CC1417</strain>
    </source>
</reference>